<evidence type="ECO:0000313" key="4">
    <source>
        <dbReference type="EMBL" id="SVD49734.1"/>
    </source>
</evidence>
<dbReference type="InterPro" id="IPR037359">
    <property type="entry name" value="NST/OST"/>
</dbReference>
<accession>A0A382VTH5</accession>
<name>A0A382VTH5_9ZZZZ</name>
<dbReference type="Pfam" id="PF00685">
    <property type="entry name" value="Sulfotransfer_1"/>
    <property type="match status" value="1"/>
</dbReference>
<keyword evidence="1" id="KW-0808">Transferase</keyword>
<feature type="non-terminal residue" evidence="4">
    <location>
        <position position="156"/>
    </location>
</feature>
<organism evidence="4">
    <name type="scientific">marine metagenome</name>
    <dbReference type="NCBI Taxonomy" id="408172"/>
    <lineage>
        <taxon>unclassified sequences</taxon>
        <taxon>metagenomes</taxon>
        <taxon>ecological metagenomes</taxon>
    </lineage>
</organism>
<dbReference type="GO" id="GO:0008146">
    <property type="term" value="F:sulfotransferase activity"/>
    <property type="evidence" value="ECO:0007669"/>
    <property type="project" value="InterPro"/>
</dbReference>
<reference evidence="4" key="1">
    <citation type="submission" date="2018-05" db="EMBL/GenBank/DDBJ databases">
        <authorList>
            <person name="Lanie J.A."/>
            <person name="Ng W.-L."/>
            <person name="Kazmierczak K.M."/>
            <person name="Andrzejewski T.M."/>
            <person name="Davidsen T.M."/>
            <person name="Wayne K.J."/>
            <person name="Tettelin H."/>
            <person name="Glass J.I."/>
            <person name="Rusch D."/>
            <person name="Podicherti R."/>
            <person name="Tsui H.-C.T."/>
            <person name="Winkler M.E."/>
        </authorList>
    </citation>
    <scope>NUCLEOTIDE SEQUENCE</scope>
</reference>
<evidence type="ECO:0000256" key="2">
    <source>
        <dbReference type="ARBA" id="ARBA00023180"/>
    </source>
</evidence>
<keyword evidence="2" id="KW-0325">Glycoprotein</keyword>
<dbReference type="Gene3D" id="3.40.50.300">
    <property type="entry name" value="P-loop containing nucleotide triphosphate hydrolases"/>
    <property type="match status" value="1"/>
</dbReference>
<evidence type="ECO:0000256" key="1">
    <source>
        <dbReference type="ARBA" id="ARBA00022679"/>
    </source>
</evidence>
<dbReference type="PANTHER" id="PTHR10605:SF56">
    <property type="entry name" value="BIFUNCTIONAL HEPARAN SULFATE N-DEACETYLASE_N-SULFOTRANSFERASE"/>
    <property type="match status" value="1"/>
</dbReference>
<dbReference type="AlphaFoldDB" id="A0A382VTH5"/>
<proteinExistence type="predicted"/>
<gene>
    <name evidence="4" type="ORF">METZ01_LOCUS402588</name>
</gene>
<sequence length="156" mass="18661">MKHDLEEKPRVDFVVIGAQKSGTTWLFECLDEHPEIYVPAEKELHYFCHEDDCRFSTKHEGLGWYDARFKPGQPCKVSGELTTDYMYYKYVVDDLFQFNSECKIVALLRNPVDRAYSAYWMWRRHNRSIPKFEDMIRSSTNSLVGRGYYYQQLKPY</sequence>
<dbReference type="SUPFAM" id="SSF52540">
    <property type="entry name" value="P-loop containing nucleoside triphosphate hydrolases"/>
    <property type="match status" value="1"/>
</dbReference>
<dbReference type="PANTHER" id="PTHR10605">
    <property type="entry name" value="HEPARAN SULFATE SULFOTRANSFERASE"/>
    <property type="match status" value="1"/>
</dbReference>
<feature type="domain" description="Sulfotransferase" evidence="3">
    <location>
        <begin position="12"/>
        <end position="155"/>
    </location>
</feature>
<dbReference type="InterPro" id="IPR027417">
    <property type="entry name" value="P-loop_NTPase"/>
</dbReference>
<dbReference type="InterPro" id="IPR000863">
    <property type="entry name" value="Sulfotransferase_dom"/>
</dbReference>
<dbReference type="EMBL" id="UINC01154444">
    <property type="protein sequence ID" value="SVD49734.1"/>
    <property type="molecule type" value="Genomic_DNA"/>
</dbReference>
<evidence type="ECO:0000259" key="3">
    <source>
        <dbReference type="Pfam" id="PF00685"/>
    </source>
</evidence>
<protein>
    <recommendedName>
        <fullName evidence="3">Sulfotransferase domain-containing protein</fullName>
    </recommendedName>
</protein>